<accession>A0A5C3L5F2</accession>
<evidence type="ECO:0000256" key="1">
    <source>
        <dbReference type="SAM" id="MobiDB-lite"/>
    </source>
</evidence>
<proteinExistence type="predicted"/>
<name>A0A5C3L5F2_COPMA</name>
<dbReference type="AlphaFoldDB" id="A0A5C3L5F2"/>
<sequence>MKSWNVKLRKLKPLKRFNDRIRLIKNNILESTCLPFAGELECHASEPVVDHPVSVSGKQRLAVDGSGAVEAEMREIEPTLPPVAGTTSWLGVFPYDGRSPFRDGRDDDVGVIPQEDGQRQYHYRLRRIQFAGDESVDAPFITPIPSVRLDTPHAPKKSDGTSRYYSLLDRGLISTSFDEFRPLPLDGTLDGRVNRPARYPKLEAIFGQDQDSLDVSDPRRTLFPEAHPHRFGSSDATGSDFKFIEETVRDSTEVFMHAGIEPPTAHSYSGGSSDTVHSTKASTRDLNDISASNFYHHHNESIFHLPSIESDAASFDAVSPGRYLPFDGSESSNSSFVTSQQDNEEMRPISVSISKQNGGPDSSSGWVSTSRPAALPMVPPNTPWNTQKVLAMSTVREPQNPDARNQRRLSGNSEHGEGYSFISFATPHRISLSSWPDELGPNFPLHIHPREFVTPVAKKTALRQQTTETRSAMSYGDRTVRGSSGKSVRIYEHGVLVVTDRKPSLPAIEKEQDTAREQGLQSSSFTRNLNKALDALEKVAESDDLVSGLPYMSGKASPDGKGAANGSDLAALPPSALLSPVSKFSEGEFTLASYNDEYDHQPAATYPRRRRRFGLPVGKQNANSNGVPLSRTKTRDSRDSRRSQGNAIYRKFLDMYSLQYQYY</sequence>
<protein>
    <submittedName>
        <fullName evidence="2">Uncharacterized protein</fullName>
    </submittedName>
</protein>
<dbReference type="EMBL" id="ML210160">
    <property type="protein sequence ID" value="TFK27938.1"/>
    <property type="molecule type" value="Genomic_DNA"/>
</dbReference>
<evidence type="ECO:0000313" key="3">
    <source>
        <dbReference type="Proteomes" id="UP000307440"/>
    </source>
</evidence>
<evidence type="ECO:0000313" key="2">
    <source>
        <dbReference type="EMBL" id="TFK27938.1"/>
    </source>
</evidence>
<feature type="region of interest" description="Disordered" evidence="1">
    <location>
        <begin position="613"/>
        <end position="643"/>
    </location>
</feature>
<dbReference type="Proteomes" id="UP000307440">
    <property type="component" value="Unassembled WGS sequence"/>
</dbReference>
<organism evidence="2 3">
    <name type="scientific">Coprinopsis marcescibilis</name>
    <name type="common">Agaric fungus</name>
    <name type="synonym">Psathyrella marcescibilis</name>
    <dbReference type="NCBI Taxonomy" id="230819"/>
    <lineage>
        <taxon>Eukaryota</taxon>
        <taxon>Fungi</taxon>
        <taxon>Dikarya</taxon>
        <taxon>Basidiomycota</taxon>
        <taxon>Agaricomycotina</taxon>
        <taxon>Agaricomycetes</taxon>
        <taxon>Agaricomycetidae</taxon>
        <taxon>Agaricales</taxon>
        <taxon>Agaricineae</taxon>
        <taxon>Psathyrellaceae</taxon>
        <taxon>Coprinopsis</taxon>
    </lineage>
</organism>
<keyword evidence="3" id="KW-1185">Reference proteome</keyword>
<gene>
    <name evidence="2" type="ORF">FA15DRAFT_120865</name>
</gene>
<feature type="compositionally biased region" description="Basic and acidic residues" evidence="1">
    <location>
        <begin position="633"/>
        <end position="642"/>
    </location>
</feature>
<dbReference type="OrthoDB" id="3066377at2759"/>
<reference evidence="2 3" key="1">
    <citation type="journal article" date="2019" name="Nat. Ecol. Evol.">
        <title>Megaphylogeny resolves global patterns of mushroom evolution.</title>
        <authorList>
            <person name="Varga T."/>
            <person name="Krizsan K."/>
            <person name="Foldi C."/>
            <person name="Dima B."/>
            <person name="Sanchez-Garcia M."/>
            <person name="Sanchez-Ramirez S."/>
            <person name="Szollosi G.J."/>
            <person name="Szarkandi J.G."/>
            <person name="Papp V."/>
            <person name="Albert L."/>
            <person name="Andreopoulos W."/>
            <person name="Angelini C."/>
            <person name="Antonin V."/>
            <person name="Barry K.W."/>
            <person name="Bougher N.L."/>
            <person name="Buchanan P."/>
            <person name="Buyck B."/>
            <person name="Bense V."/>
            <person name="Catcheside P."/>
            <person name="Chovatia M."/>
            <person name="Cooper J."/>
            <person name="Damon W."/>
            <person name="Desjardin D."/>
            <person name="Finy P."/>
            <person name="Geml J."/>
            <person name="Haridas S."/>
            <person name="Hughes K."/>
            <person name="Justo A."/>
            <person name="Karasinski D."/>
            <person name="Kautmanova I."/>
            <person name="Kiss B."/>
            <person name="Kocsube S."/>
            <person name="Kotiranta H."/>
            <person name="LaButti K.M."/>
            <person name="Lechner B.E."/>
            <person name="Liimatainen K."/>
            <person name="Lipzen A."/>
            <person name="Lukacs Z."/>
            <person name="Mihaltcheva S."/>
            <person name="Morgado L.N."/>
            <person name="Niskanen T."/>
            <person name="Noordeloos M.E."/>
            <person name="Ohm R.A."/>
            <person name="Ortiz-Santana B."/>
            <person name="Ovrebo C."/>
            <person name="Racz N."/>
            <person name="Riley R."/>
            <person name="Savchenko A."/>
            <person name="Shiryaev A."/>
            <person name="Soop K."/>
            <person name="Spirin V."/>
            <person name="Szebenyi C."/>
            <person name="Tomsovsky M."/>
            <person name="Tulloss R.E."/>
            <person name="Uehling J."/>
            <person name="Grigoriev I.V."/>
            <person name="Vagvolgyi C."/>
            <person name="Papp T."/>
            <person name="Martin F.M."/>
            <person name="Miettinen O."/>
            <person name="Hibbett D.S."/>
            <person name="Nagy L.G."/>
        </authorList>
    </citation>
    <scope>NUCLEOTIDE SEQUENCE [LARGE SCALE GENOMIC DNA]</scope>
    <source>
        <strain evidence="2 3">CBS 121175</strain>
    </source>
</reference>